<evidence type="ECO:0000313" key="1">
    <source>
        <dbReference type="EMBL" id="JAH44935.1"/>
    </source>
</evidence>
<dbReference type="EMBL" id="GBXM01063642">
    <property type="protein sequence ID" value="JAH44935.1"/>
    <property type="molecule type" value="Transcribed_RNA"/>
</dbReference>
<dbReference type="AlphaFoldDB" id="A0A0E9SWB0"/>
<proteinExistence type="predicted"/>
<reference evidence="1" key="2">
    <citation type="journal article" date="2015" name="Fish Shellfish Immunol.">
        <title>Early steps in the European eel (Anguilla anguilla)-Vibrio vulnificus interaction in the gills: Role of the RtxA13 toxin.</title>
        <authorList>
            <person name="Callol A."/>
            <person name="Pajuelo D."/>
            <person name="Ebbesson L."/>
            <person name="Teles M."/>
            <person name="MacKenzie S."/>
            <person name="Amaro C."/>
        </authorList>
    </citation>
    <scope>NUCLEOTIDE SEQUENCE</scope>
</reference>
<name>A0A0E9SWB0_ANGAN</name>
<protein>
    <submittedName>
        <fullName evidence="1">Uncharacterized protein</fullName>
    </submittedName>
</protein>
<sequence>MMRLPSRFISTKVADLLRGDFQKFSGQLGLEQHGRFVLHGEVQKGCRHRWRLRVCLGAWGHFYCCPAPPHTPHQI</sequence>
<accession>A0A0E9SWB0</accession>
<organism evidence="1">
    <name type="scientific">Anguilla anguilla</name>
    <name type="common">European freshwater eel</name>
    <name type="synonym">Muraena anguilla</name>
    <dbReference type="NCBI Taxonomy" id="7936"/>
    <lineage>
        <taxon>Eukaryota</taxon>
        <taxon>Metazoa</taxon>
        <taxon>Chordata</taxon>
        <taxon>Craniata</taxon>
        <taxon>Vertebrata</taxon>
        <taxon>Euteleostomi</taxon>
        <taxon>Actinopterygii</taxon>
        <taxon>Neopterygii</taxon>
        <taxon>Teleostei</taxon>
        <taxon>Anguilliformes</taxon>
        <taxon>Anguillidae</taxon>
        <taxon>Anguilla</taxon>
    </lineage>
</organism>
<reference evidence="1" key="1">
    <citation type="submission" date="2014-11" db="EMBL/GenBank/DDBJ databases">
        <authorList>
            <person name="Amaro Gonzalez C."/>
        </authorList>
    </citation>
    <scope>NUCLEOTIDE SEQUENCE</scope>
</reference>